<dbReference type="AlphaFoldDB" id="A0A7J6MRL0"/>
<dbReference type="PANTHER" id="PTHR11001:SF2">
    <property type="entry name" value="MITOCHONDRIAL FISSION PROCESS PROTEIN 1"/>
    <property type="match status" value="1"/>
</dbReference>
<organism evidence="5 6">
    <name type="scientific">Perkinsus chesapeaki</name>
    <name type="common">Clam parasite</name>
    <name type="synonym">Perkinsus andrewsi</name>
    <dbReference type="NCBI Taxonomy" id="330153"/>
    <lineage>
        <taxon>Eukaryota</taxon>
        <taxon>Sar</taxon>
        <taxon>Alveolata</taxon>
        <taxon>Perkinsozoa</taxon>
        <taxon>Perkinsea</taxon>
        <taxon>Perkinsida</taxon>
        <taxon>Perkinsidae</taxon>
        <taxon>Perkinsus</taxon>
    </lineage>
</organism>
<dbReference type="InterPro" id="IPR019560">
    <property type="entry name" value="Mitochondrial_18_kDa_protein"/>
</dbReference>
<keyword evidence="6" id="KW-1185">Reference proteome</keyword>
<keyword evidence="4" id="KW-0812">Transmembrane</keyword>
<dbReference type="GO" id="GO:0000266">
    <property type="term" value="P:mitochondrial fission"/>
    <property type="evidence" value="ECO:0007669"/>
    <property type="project" value="TreeGrafter"/>
</dbReference>
<evidence type="ECO:0000313" key="5">
    <source>
        <dbReference type="EMBL" id="KAF4674192.1"/>
    </source>
</evidence>
<sequence length="107" mass="12080">MYFHLGSKPDGSRIDVYRDTPVRLLGYSNELGESFKYLISRPAYIATYGAAIAYVLADTFDKTKRAKNDQWKVAVDTLGWQLLASVAVPGLVINRVVWASRKIVQQR</sequence>
<name>A0A7J6MRL0_PERCH</name>
<keyword evidence="4" id="KW-0472">Membrane</keyword>
<keyword evidence="4" id="KW-1133">Transmembrane helix</keyword>
<proteinExistence type="inferred from homology"/>
<dbReference type="Proteomes" id="UP000591131">
    <property type="component" value="Unassembled WGS sequence"/>
</dbReference>
<accession>A0A7J6MRL0</accession>
<comment type="similarity">
    <text evidence="1">Belongs to the MTFP1 family.</text>
</comment>
<feature type="transmembrane region" description="Helical" evidence="4">
    <location>
        <begin position="38"/>
        <end position="57"/>
    </location>
</feature>
<dbReference type="GO" id="GO:0005739">
    <property type="term" value="C:mitochondrion"/>
    <property type="evidence" value="ECO:0007669"/>
    <property type="project" value="TreeGrafter"/>
</dbReference>
<dbReference type="OrthoDB" id="424969at2759"/>
<dbReference type="PANTHER" id="PTHR11001">
    <property type="entry name" value="MITOCHONDRIAL FISSION PROCESS PROTEIN 1"/>
    <property type="match status" value="1"/>
</dbReference>
<evidence type="ECO:0000313" key="6">
    <source>
        <dbReference type="Proteomes" id="UP000591131"/>
    </source>
</evidence>
<reference evidence="5 6" key="1">
    <citation type="submission" date="2020-04" db="EMBL/GenBank/DDBJ databases">
        <title>Perkinsus chesapeaki whole genome sequence.</title>
        <authorList>
            <person name="Bogema D.R."/>
        </authorList>
    </citation>
    <scope>NUCLEOTIDE SEQUENCE [LARGE SCALE GENOMIC DNA]</scope>
    <source>
        <strain evidence="5">ATCC PRA-425</strain>
    </source>
</reference>
<comment type="caution">
    <text evidence="5">The sequence shown here is derived from an EMBL/GenBank/DDBJ whole genome shotgun (WGS) entry which is preliminary data.</text>
</comment>
<gene>
    <name evidence="5" type="primary">MTFP1_1</name>
    <name evidence="5" type="ORF">FOL47_009598</name>
</gene>
<protein>
    <recommendedName>
        <fullName evidence="2">Mitochondrial fission process protein 1</fullName>
    </recommendedName>
    <alternativeName>
        <fullName evidence="3">Mitochondrial 18 kDa protein</fullName>
    </alternativeName>
</protein>
<evidence type="ECO:0000256" key="4">
    <source>
        <dbReference type="SAM" id="Phobius"/>
    </source>
</evidence>
<evidence type="ECO:0000256" key="1">
    <source>
        <dbReference type="ARBA" id="ARBA00009224"/>
    </source>
</evidence>
<dbReference type="EMBL" id="JAAPAO010000068">
    <property type="protein sequence ID" value="KAF4674192.1"/>
    <property type="molecule type" value="Genomic_DNA"/>
</dbReference>
<feature type="transmembrane region" description="Helical" evidence="4">
    <location>
        <begin position="77"/>
        <end position="98"/>
    </location>
</feature>
<evidence type="ECO:0000256" key="2">
    <source>
        <dbReference type="ARBA" id="ARBA00017835"/>
    </source>
</evidence>
<evidence type="ECO:0000256" key="3">
    <source>
        <dbReference type="ARBA" id="ARBA00029631"/>
    </source>
</evidence>